<evidence type="ECO:0000256" key="1">
    <source>
        <dbReference type="ARBA" id="ARBA00001917"/>
    </source>
</evidence>
<reference evidence="12 13" key="1">
    <citation type="submission" date="2019-07" db="EMBL/GenBank/DDBJ databases">
        <title>Tepidimonas taiwanensis I1-1 draft genome.</title>
        <authorList>
            <person name="Da Costa M.S."/>
            <person name="Froufe H.J.C."/>
            <person name="Egas C."/>
            <person name="Albuquerque L."/>
        </authorList>
    </citation>
    <scope>NUCLEOTIDE SEQUENCE [LARGE SCALE GENOMIC DNA]</scope>
    <source>
        <strain evidence="12 13">I1-1</strain>
    </source>
</reference>
<gene>
    <name evidence="12" type="ORF">Ttaiw_02368</name>
</gene>
<evidence type="ECO:0000256" key="10">
    <source>
        <dbReference type="ARBA" id="ARBA00049401"/>
    </source>
</evidence>
<keyword evidence="8 12" id="KW-0503">Monooxygenase</keyword>
<keyword evidence="7 12" id="KW-0560">Oxidoreductase</keyword>
<evidence type="ECO:0000256" key="2">
    <source>
        <dbReference type="ARBA" id="ARBA00009881"/>
    </source>
</evidence>
<evidence type="ECO:0000256" key="8">
    <source>
        <dbReference type="ARBA" id="ARBA00023033"/>
    </source>
</evidence>
<evidence type="ECO:0000256" key="3">
    <source>
        <dbReference type="ARBA" id="ARBA00022575"/>
    </source>
</evidence>
<dbReference type="PANTHER" id="PTHR42747:SF3">
    <property type="entry name" value="NITRONATE MONOOXYGENASE-RELATED"/>
    <property type="match status" value="1"/>
</dbReference>
<sequence length="356" mass="36585">MNAWFQRLGLRLPIIQAPMAGAQDSALALAVTAAGGLGSLPAATLSAPALRAELERLRAAAQGPYAVNFFCHTPPAHDPAREAAREAAWMARLAPHYHDAGLTPPDGPAVAARAPFDAAVAELVAAFRPPVVSFHFGLPAPELLAFVKSWGAVVLSSATTVEEARWLERHGADAIIAQGLEAGGHRGMFLSDDLSTQVGTMALLPQVVRAVRVPVIAAGGIADARGVAAARALGAAAVQVGTAYLLCPEATPHPLHRAALQSPAAAHTALTNVFTGRPARGIVNHAMRALATGPLGWCADAPAFPLAAHGIAPLRAHAEAAGRDDWTPLWAGQAAPLCRPQPAAALTQALAVGWPP</sequence>
<dbReference type="GO" id="GO:0000166">
    <property type="term" value="F:nucleotide binding"/>
    <property type="evidence" value="ECO:0007669"/>
    <property type="project" value="UniProtKB-KW"/>
</dbReference>
<dbReference type="AlphaFoldDB" id="A0A554X040"/>
<evidence type="ECO:0000256" key="4">
    <source>
        <dbReference type="ARBA" id="ARBA00022630"/>
    </source>
</evidence>
<dbReference type="STRING" id="307486.GCA_000807215_00204"/>
<evidence type="ECO:0000256" key="6">
    <source>
        <dbReference type="ARBA" id="ARBA00022741"/>
    </source>
</evidence>
<evidence type="ECO:0000256" key="7">
    <source>
        <dbReference type="ARBA" id="ARBA00023002"/>
    </source>
</evidence>
<organism evidence="12 13">
    <name type="scientific">Tepidimonas taiwanensis</name>
    <dbReference type="NCBI Taxonomy" id="307486"/>
    <lineage>
        <taxon>Bacteria</taxon>
        <taxon>Pseudomonadati</taxon>
        <taxon>Pseudomonadota</taxon>
        <taxon>Betaproteobacteria</taxon>
        <taxon>Burkholderiales</taxon>
        <taxon>Tepidimonas</taxon>
    </lineage>
</organism>
<accession>A0A554X040</accession>
<keyword evidence="4" id="KW-0285">Flavoprotein</keyword>
<dbReference type="EMBL" id="VJOM01000038">
    <property type="protein sequence ID" value="TSE29217.1"/>
    <property type="molecule type" value="Genomic_DNA"/>
</dbReference>
<evidence type="ECO:0000256" key="11">
    <source>
        <dbReference type="ARBA" id="ARBA00067136"/>
    </source>
</evidence>
<evidence type="ECO:0000256" key="9">
    <source>
        <dbReference type="ARBA" id="ARBA00031155"/>
    </source>
</evidence>
<dbReference type="RefSeq" id="WP_143898459.1">
    <property type="nucleotide sequence ID" value="NZ_CP083911.1"/>
</dbReference>
<evidence type="ECO:0000313" key="12">
    <source>
        <dbReference type="EMBL" id="TSE29217.1"/>
    </source>
</evidence>
<dbReference type="Proteomes" id="UP000317763">
    <property type="component" value="Unassembled WGS sequence"/>
</dbReference>
<comment type="similarity">
    <text evidence="2">Belongs to the nitronate monooxygenase family. NMO class I subfamily.</text>
</comment>
<dbReference type="Gene3D" id="3.20.20.70">
    <property type="entry name" value="Aldolase class I"/>
    <property type="match status" value="1"/>
</dbReference>
<keyword evidence="13" id="KW-1185">Reference proteome</keyword>
<comment type="cofactor">
    <cofactor evidence="1">
        <name>FMN</name>
        <dbReference type="ChEBI" id="CHEBI:58210"/>
    </cofactor>
</comment>
<proteinExistence type="inferred from homology"/>
<dbReference type="OrthoDB" id="9778912at2"/>
<protein>
    <recommendedName>
        <fullName evidence="11">Nitronate monooxygenase</fullName>
    </recommendedName>
    <alternativeName>
        <fullName evidence="9">Propionate 3-nitronate monooxygenase</fullName>
    </alternativeName>
</protein>
<comment type="catalytic activity">
    <reaction evidence="10">
        <text>3 propionate 3-nitronate + 3 O2 + H2O = 3 3-oxopropanoate + 2 nitrate + nitrite + H2O2 + 3 H(+)</text>
        <dbReference type="Rhea" id="RHEA:57332"/>
        <dbReference type="ChEBI" id="CHEBI:15377"/>
        <dbReference type="ChEBI" id="CHEBI:15378"/>
        <dbReference type="ChEBI" id="CHEBI:15379"/>
        <dbReference type="ChEBI" id="CHEBI:16240"/>
        <dbReference type="ChEBI" id="CHEBI:16301"/>
        <dbReference type="ChEBI" id="CHEBI:17632"/>
        <dbReference type="ChEBI" id="CHEBI:33190"/>
        <dbReference type="ChEBI" id="CHEBI:136067"/>
    </reaction>
</comment>
<dbReference type="Pfam" id="PF03060">
    <property type="entry name" value="NMO"/>
    <property type="match status" value="1"/>
</dbReference>
<dbReference type="CDD" id="cd04730">
    <property type="entry name" value="NPD_like"/>
    <property type="match status" value="1"/>
</dbReference>
<dbReference type="GO" id="GO:0018580">
    <property type="term" value="F:nitronate monooxygenase activity"/>
    <property type="evidence" value="ECO:0007669"/>
    <property type="project" value="InterPro"/>
</dbReference>
<keyword evidence="6" id="KW-0547">Nucleotide-binding</keyword>
<dbReference type="SUPFAM" id="SSF51412">
    <property type="entry name" value="Inosine monophosphate dehydrogenase (IMPDH)"/>
    <property type="match status" value="1"/>
</dbReference>
<keyword evidence="5" id="KW-0288">FMN</keyword>
<comment type="caution">
    <text evidence="12">The sequence shown here is derived from an EMBL/GenBank/DDBJ whole genome shotgun (WGS) entry which is preliminary data.</text>
</comment>
<evidence type="ECO:0000313" key="13">
    <source>
        <dbReference type="Proteomes" id="UP000317763"/>
    </source>
</evidence>
<dbReference type="GO" id="GO:0009636">
    <property type="term" value="P:response to toxic substance"/>
    <property type="evidence" value="ECO:0007669"/>
    <property type="project" value="UniProtKB-KW"/>
</dbReference>
<keyword evidence="3" id="KW-0216">Detoxification</keyword>
<evidence type="ECO:0000256" key="5">
    <source>
        <dbReference type="ARBA" id="ARBA00022643"/>
    </source>
</evidence>
<dbReference type="InterPro" id="IPR013785">
    <property type="entry name" value="Aldolase_TIM"/>
</dbReference>
<name>A0A554X040_9BURK</name>
<dbReference type="InterPro" id="IPR004136">
    <property type="entry name" value="NMO"/>
</dbReference>
<dbReference type="PANTHER" id="PTHR42747">
    <property type="entry name" value="NITRONATE MONOOXYGENASE-RELATED"/>
    <property type="match status" value="1"/>
</dbReference>
<dbReference type="FunFam" id="3.20.20.70:FF:000154">
    <property type="entry name" value="Probable nitronate monooxygenase"/>
    <property type="match status" value="1"/>
</dbReference>